<gene>
    <name evidence="2" type="ORF">TSPGSL018_30140</name>
</gene>
<feature type="compositionally biased region" description="Polar residues" evidence="1">
    <location>
        <begin position="275"/>
        <end position="290"/>
    </location>
</feature>
<accession>A0A061RQG2</accession>
<proteinExistence type="predicted"/>
<organism evidence="2">
    <name type="scientific">Tetraselmis sp. GSL018</name>
    <dbReference type="NCBI Taxonomy" id="582737"/>
    <lineage>
        <taxon>Eukaryota</taxon>
        <taxon>Viridiplantae</taxon>
        <taxon>Chlorophyta</taxon>
        <taxon>core chlorophytes</taxon>
        <taxon>Chlorodendrophyceae</taxon>
        <taxon>Chlorodendrales</taxon>
        <taxon>Chlorodendraceae</taxon>
        <taxon>Tetraselmis</taxon>
    </lineage>
</organism>
<evidence type="ECO:0000313" key="2">
    <source>
        <dbReference type="EMBL" id="JAC72935.1"/>
    </source>
</evidence>
<reference evidence="2" key="1">
    <citation type="submission" date="2014-05" db="EMBL/GenBank/DDBJ databases">
        <title>The transcriptome of the halophilic microalga Tetraselmis sp. GSL018 isolated from the Great Salt Lake, Utah.</title>
        <authorList>
            <person name="Jinkerson R.E."/>
            <person name="D'Adamo S."/>
            <person name="Posewitz M.C."/>
        </authorList>
    </citation>
    <scope>NUCLEOTIDE SEQUENCE</scope>
    <source>
        <strain evidence="2">GSL018</strain>
    </source>
</reference>
<dbReference type="AlphaFoldDB" id="A0A061RQG2"/>
<feature type="region of interest" description="Disordered" evidence="1">
    <location>
        <begin position="260"/>
        <end position="290"/>
    </location>
</feature>
<protein>
    <submittedName>
        <fullName evidence="2">Uncharacterized protein</fullName>
    </submittedName>
</protein>
<sequence>QVANGLNDVAKGLAGGIRAFMEEDEEILKEIAGYIGMLMACILERFDKQKVLNKSYILAEKLELLSWSLTELLSSTNLGDCVNCILYKGMELMDADFVRLYLIEESPGVSSLEDYVLRIYSSKVSDMSDGPQLIHMSKAPFLLRQAFHSQTITHASSEEISGSRTWVEGLADVSDREPHAVACCPLPKPTEPLELDGKGKRLRISIPAGDPLFSSVGAILIGTVKALDGSGKQLAHDQVLSEFAAVAGTVINNALKAHKTRSTRFEEPHPYNPAQLYSNQRQPSGPDNGA</sequence>
<evidence type="ECO:0000256" key="1">
    <source>
        <dbReference type="SAM" id="MobiDB-lite"/>
    </source>
</evidence>
<dbReference type="EMBL" id="GBEZ01013009">
    <property type="protein sequence ID" value="JAC72935.1"/>
    <property type="molecule type" value="Transcribed_RNA"/>
</dbReference>
<feature type="non-terminal residue" evidence="2">
    <location>
        <position position="1"/>
    </location>
</feature>
<name>A0A061RQG2_9CHLO</name>